<dbReference type="Proteomes" id="UP001064048">
    <property type="component" value="Chromosome 9"/>
</dbReference>
<protein>
    <submittedName>
        <fullName evidence="1">Uncharacterized protein</fullName>
    </submittedName>
</protein>
<gene>
    <name evidence="1" type="ORF">MSG28_005722</name>
</gene>
<sequence length="182" mass="20409">MKRARKARKKIKKKAKELPKINLDDYDMPEDDGQADLVGNAEEDTLAPIIKSCRQPLWVLPLFSMLSSAKQARVFENPPPGARLCIVSTDVAETSLTIPGIKYVVDSGKKKMRWFARFLLEGTVIPKLRKYSGSLLSPPSTMVKSWSKLQPRTEILLKGLIAKRVGSKPELLDAWSEQSNCK</sequence>
<evidence type="ECO:0000313" key="1">
    <source>
        <dbReference type="EMBL" id="KAI8442088.1"/>
    </source>
</evidence>
<evidence type="ECO:0000313" key="2">
    <source>
        <dbReference type="Proteomes" id="UP001064048"/>
    </source>
</evidence>
<comment type="caution">
    <text evidence="1">The sequence shown here is derived from an EMBL/GenBank/DDBJ whole genome shotgun (WGS) entry which is preliminary data.</text>
</comment>
<dbReference type="EMBL" id="CM046109">
    <property type="protein sequence ID" value="KAI8442088.1"/>
    <property type="molecule type" value="Genomic_DNA"/>
</dbReference>
<organism evidence="1 2">
    <name type="scientific">Choristoneura fumiferana</name>
    <name type="common">Spruce budworm moth</name>
    <name type="synonym">Archips fumiferana</name>
    <dbReference type="NCBI Taxonomy" id="7141"/>
    <lineage>
        <taxon>Eukaryota</taxon>
        <taxon>Metazoa</taxon>
        <taxon>Ecdysozoa</taxon>
        <taxon>Arthropoda</taxon>
        <taxon>Hexapoda</taxon>
        <taxon>Insecta</taxon>
        <taxon>Pterygota</taxon>
        <taxon>Neoptera</taxon>
        <taxon>Endopterygota</taxon>
        <taxon>Lepidoptera</taxon>
        <taxon>Glossata</taxon>
        <taxon>Ditrysia</taxon>
        <taxon>Tortricoidea</taxon>
        <taxon>Tortricidae</taxon>
        <taxon>Tortricinae</taxon>
        <taxon>Choristoneura</taxon>
    </lineage>
</organism>
<name>A0ACC0L0F0_CHOFU</name>
<proteinExistence type="predicted"/>
<reference evidence="1 2" key="1">
    <citation type="journal article" date="2022" name="Genome Biol. Evol.">
        <title>The Spruce Budworm Genome: Reconstructing the Evolutionary History of Antifreeze Proteins.</title>
        <authorList>
            <person name="Beliveau C."/>
            <person name="Gagne P."/>
            <person name="Picq S."/>
            <person name="Vernygora O."/>
            <person name="Keeling C.I."/>
            <person name="Pinkney K."/>
            <person name="Doucet D."/>
            <person name="Wen F."/>
            <person name="Johnston J.S."/>
            <person name="Maaroufi H."/>
            <person name="Boyle B."/>
            <person name="Laroche J."/>
            <person name="Dewar K."/>
            <person name="Juretic N."/>
            <person name="Blackburn G."/>
            <person name="Nisole A."/>
            <person name="Brunet B."/>
            <person name="Brandao M."/>
            <person name="Lumley L."/>
            <person name="Duan J."/>
            <person name="Quan G."/>
            <person name="Lucarotti C.J."/>
            <person name="Roe A.D."/>
            <person name="Sperling F.A.H."/>
            <person name="Levesque R.C."/>
            <person name="Cusson M."/>
        </authorList>
    </citation>
    <scope>NUCLEOTIDE SEQUENCE [LARGE SCALE GENOMIC DNA]</scope>
    <source>
        <strain evidence="1">Glfc:IPQL:Cfum</strain>
    </source>
</reference>
<keyword evidence="2" id="KW-1185">Reference proteome</keyword>
<accession>A0ACC0L0F0</accession>